<feature type="transmembrane region" description="Helical" evidence="6">
    <location>
        <begin position="98"/>
        <end position="117"/>
    </location>
</feature>
<keyword evidence="9" id="KW-1185">Reference proteome</keyword>
<evidence type="ECO:0000256" key="5">
    <source>
        <dbReference type="ARBA" id="ARBA00023136"/>
    </source>
</evidence>
<evidence type="ECO:0000256" key="2">
    <source>
        <dbReference type="ARBA" id="ARBA00009399"/>
    </source>
</evidence>
<evidence type="ECO:0000313" key="9">
    <source>
        <dbReference type="Proteomes" id="UP000435138"/>
    </source>
</evidence>
<feature type="transmembrane region" description="Helical" evidence="6">
    <location>
        <begin position="64"/>
        <end position="86"/>
    </location>
</feature>
<feature type="domain" description="GtrA/DPMS transmembrane" evidence="7">
    <location>
        <begin position="6"/>
        <end position="122"/>
    </location>
</feature>
<dbReference type="Pfam" id="PF04138">
    <property type="entry name" value="GtrA_DPMS_TM"/>
    <property type="match status" value="1"/>
</dbReference>
<dbReference type="PANTHER" id="PTHR38459">
    <property type="entry name" value="PROPHAGE BACTOPRENOL-LINKED GLUCOSE TRANSLOCASE HOMOLOG"/>
    <property type="match status" value="1"/>
</dbReference>
<evidence type="ECO:0000313" key="8">
    <source>
        <dbReference type="EMBL" id="MQY44851.1"/>
    </source>
</evidence>
<comment type="similarity">
    <text evidence="2">Belongs to the GtrA family.</text>
</comment>
<feature type="transmembrane region" description="Helical" evidence="6">
    <location>
        <begin position="34"/>
        <end position="52"/>
    </location>
</feature>
<sequence length="126" mass="13894">MTRFLRFMMVGGIGFVVDAGVTLGLLATGFFGPFTARAVAIVLALMCTWFCNRNFTFGKSGHHVVREGVLYGSVGITSSLLNYAIYSGLLLSMPMLRPIFALILASASATLYSYFGYARFVFRRRH</sequence>
<dbReference type="AlphaFoldDB" id="A0A6A8A7P6"/>
<evidence type="ECO:0000256" key="6">
    <source>
        <dbReference type="SAM" id="Phobius"/>
    </source>
</evidence>
<dbReference type="Proteomes" id="UP000435138">
    <property type="component" value="Unassembled WGS sequence"/>
</dbReference>
<evidence type="ECO:0000256" key="4">
    <source>
        <dbReference type="ARBA" id="ARBA00022989"/>
    </source>
</evidence>
<dbReference type="InterPro" id="IPR051401">
    <property type="entry name" value="GtrA_CellWall_Glycosyl"/>
</dbReference>
<dbReference type="GO" id="GO:0005886">
    <property type="term" value="C:plasma membrane"/>
    <property type="evidence" value="ECO:0007669"/>
    <property type="project" value="TreeGrafter"/>
</dbReference>
<dbReference type="EMBL" id="WIXI01000022">
    <property type="protein sequence ID" value="MQY44851.1"/>
    <property type="molecule type" value="Genomic_DNA"/>
</dbReference>
<name>A0A6A8A7P6_9HYPH</name>
<protein>
    <submittedName>
        <fullName evidence="8">GtrA family protein</fullName>
    </submittedName>
</protein>
<evidence type="ECO:0000256" key="3">
    <source>
        <dbReference type="ARBA" id="ARBA00022692"/>
    </source>
</evidence>
<dbReference type="InterPro" id="IPR007267">
    <property type="entry name" value="GtrA_DPMS_TM"/>
</dbReference>
<evidence type="ECO:0000256" key="1">
    <source>
        <dbReference type="ARBA" id="ARBA00004141"/>
    </source>
</evidence>
<reference evidence="8 9" key="1">
    <citation type="submission" date="2019-11" db="EMBL/GenBank/DDBJ databases">
        <title>Genome analysis of Rhizobacterium cereale a novel genus and species isolated from maize roots in North Spain.</title>
        <authorList>
            <person name="Menendez E."/>
            <person name="Flores-Felix J.D."/>
            <person name="Ramirez-Bahena M.-H."/>
            <person name="Igual J.M."/>
            <person name="Garcia-Fraile P."/>
            <person name="Peix A."/>
            <person name="Velazquez E."/>
        </authorList>
    </citation>
    <scope>NUCLEOTIDE SEQUENCE [LARGE SCALE GENOMIC DNA]</scope>
    <source>
        <strain evidence="8 9">RZME27</strain>
    </source>
</reference>
<evidence type="ECO:0000259" key="7">
    <source>
        <dbReference type="Pfam" id="PF04138"/>
    </source>
</evidence>
<comment type="caution">
    <text evidence="8">The sequence shown here is derived from an EMBL/GenBank/DDBJ whole genome shotgun (WGS) entry which is preliminary data.</text>
</comment>
<keyword evidence="3 6" id="KW-0812">Transmembrane</keyword>
<organism evidence="8 9">
    <name type="scientific">Endobacterium cereale</name>
    <dbReference type="NCBI Taxonomy" id="2663029"/>
    <lineage>
        <taxon>Bacteria</taxon>
        <taxon>Pseudomonadati</taxon>
        <taxon>Pseudomonadota</taxon>
        <taxon>Alphaproteobacteria</taxon>
        <taxon>Hyphomicrobiales</taxon>
        <taxon>Rhizobiaceae</taxon>
        <taxon>Endobacterium</taxon>
    </lineage>
</organism>
<comment type="subcellular location">
    <subcellularLocation>
        <location evidence="1">Membrane</location>
        <topology evidence="1">Multi-pass membrane protein</topology>
    </subcellularLocation>
</comment>
<keyword evidence="5 6" id="KW-0472">Membrane</keyword>
<proteinExistence type="inferred from homology"/>
<feature type="transmembrane region" description="Helical" evidence="6">
    <location>
        <begin position="7"/>
        <end position="28"/>
    </location>
</feature>
<dbReference type="PANTHER" id="PTHR38459:SF1">
    <property type="entry name" value="PROPHAGE BACTOPRENOL-LINKED GLUCOSE TRANSLOCASE HOMOLOG"/>
    <property type="match status" value="1"/>
</dbReference>
<dbReference type="RefSeq" id="WP_153352377.1">
    <property type="nucleotide sequence ID" value="NZ_JAYKOO010000003.1"/>
</dbReference>
<keyword evidence="4 6" id="KW-1133">Transmembrane helix</keyword>
<accession>A0A6A8A7P6</accession>
<gene>
    <name evidence="8" type="ORF">GAO09_02020</name>
</gene>
<dbReference type="GO" id="GO:0000271">
    <property type="term" value="P:polysaccharide biosynthetic process"/>
    <property type="evidence" value="ECO:0007669"/>
    <property type="project" value="InterPro"/>
</dbReference>